<dbReference type="Pfam" id="PF25794">
    <property type="entry name" value="SACS"/>
    <property type="match status" value="1"/>
</dbReference>
<evidence type="ECO:0000313" key="3">
    <source>
        <dbReference type="Proteomes" id="UP000245119"/>
    </source>
</evidence>
<dbReference type="SUPFAM" id="SSF55874">
    <property type="entry name" value="ATPase domain of HSP90 chaperone/DNA topoisomerase II/histidine kinase"/>
    <property type="match status" value="1"/>
</dbReference>
<dbReference type="AlphaFoldDB" id="A0A2T7PC46"/>
<keyword evidence="3" id="KW-1185">Reference proteome</keyword>
<dbReference type="STRING" id="400727.A0A2T7PC46"/>
<gene>
    <name evidence="2" type="ORF">C0Q70_10265</name>
</gene>
<dbReference type="NCBIfam" id="NF047352">
    <property type="entry name" value="P_loop_sacsin"/>
    <property type="match status" value="1"/>
</dbReference>
<evidence type="ECO:0000259" key="1">
    <source>
        <dbReference type="Pfam" id="PF25794"/>
    </source>
</evidence>
<dbReference type="InterPro" id="IPR058210">
    <property type="entry name" value="SACS/Nov_dom"/>
</dbReference>
<dbReference type="EMBL" id="PZQS01000005">
    <property type="protein sequence ID" value="PVD30989.1"/>
    <property type="molecule type" value="Genomic_DNA"/>
</dbReference>
<dbReference type="InterPro" id="IPR052972">
    <property type="entry name" value="Sacsin_chaperone_reg"/>
</dbReference>
<dbReference type="PANTHER" id="PTHR15600">
    <property type="entry name" value="SACSIN"/>
    <property type="match status" value="1"/>
</dbReference>
<dbReference type="OrthoDB" id="8951023at2759"/>
<protein>
    <recommendedName>
        <fullName evidence="1">Sacsin/Nov domain-containing protein</fullName>
    </recommendedName>
</protein>
<dbReference type="GO" id="GO:0030544">
    <property type="term" value="F:Hsp70 protein binding"/>
    <property type="evidence" value="ECO:0007669"/>
    <property type="project" value="TreeGrafter"/>
</dbReference>
<reference evidence="2 3" key="1">
    <citation type="submission" date="2018-04" db="EMBL/GenBank/DDBJ databases">
        <title>The genome of golden apple snail Pomacea canaliculata provides insight into stress tolerance and invasive adaptation.</title>
        <authorList>
            <person name="Liu C."/>
            <person name="Liu B."/>
            <person name="Ren Y."/>
            <person name="Zhang Y."/>
            <person name="Wang H."/>
            <person name="Li S."/>
            <person name="Jiang F."/>
            <person name="Yin L."/>
            <person name="Zhang G."/>
            <person name="Qian W."/>
            <person name="Fan W."/>
        </authorList>
    </citation>
    <scope>NUCLEOTIDE SEQUENCE [LARGE SCALE GENOMIC DNA]</scope>
    <source>
        <strain evidence="2">SZHN2017</strain>
        <tissue evidence="2">Muscle</tissue>
    </source>
</reference>
<sequence length="1092" mass="123960">MLPVHLNGTFALTSSRRNLLISTEEDIDNKGGNWNSALVSDAVCRAYVLLLQSLQDHVGANYSSYYQLWPRSENGLSLVDSFYTCLINDNYSVFPSQTRWVSFHEATFFDPAFRFSQIGDLAFRTALELKKGQIIIVSDFWKTPDKVKVRDTLTLHAILRGSQHVRRFVSTVACIPCDVSHELKTPHELVHPLCDAAVLFLPADGRFPQNGSEEGAVDFCQSECLMRLTELGMNDDDLQWRDIIQRANSVKDLLALDKSLAFSRAVSIVDYLASTSSCSKTLRILQYSPDEKEQLSRTEFLPVLTKPRDWPFPWFEDDIQPRLAAPCQLYPSRMTNLVSCTQKLLDDSSTSSLRLKTTKESRSIVHDSLKIVTQELPAHEDTVKSAVNQLLTVAKFHESHQEIERVREKFGTQDMLGVMEEMKQDVGDRQLSDDQVELFCRAAQLFCFARLETQDVHPLDPKQRFGQSEKLTNRIKRLLQGYTCDVSIFKEFIQNADDAGATEIRFIKDFRQLGTDSVPDGWKEFQGPALCVYNNADFTSKDIAGIQNLGEGSKGEEMMKTGQFGVGFNAVYHITDVPSFWTRRDGTEQAICEPGMELNDIDSLKEEYPDMVDGYLLNTFDMSQPATLFRLPLRTKWMATKSSIKKEPMTEYIVSSLLTDFLKDASLCLLFLNNLQKIGIYSTKDGRKLETEYEIEMVIDKRNALRKEAFREILSGESEMMIDDGLSSGIVEMKSSETIVNFSLKDSHGVQEDWIQVNRAGFLDASKAPEKLQDDWRKEHFRLLPRGGVATHPIYHRRVSKPLSKQDNIQSRVFCTLPLPVKTDLPVHINGHFALEHESRRNLWDREDDSRTTWNKLLCTDVIAPSYVKALEQVKFAWFRTKHEDETSTEAAAKIVEFFALFPSIPKTESSFWSPLVEAFYQEVINGRQALFPVTRADTPGVIWTSIVKEKSFAGYFRRPPEYSSPVLPYYSQNDTEKRVSDGKLLELLKRLNMKIVQAPLHVFTALKNYGADKIQEATLSAVLPFLKSCTATASDTCQLKNLPQPLADLGLDGEDVLTLDLFKIGQPCALNTGLLPTEDWLQRLWSLSSAK</sequence>
<dbReference type="Proteomes" id="UP000245119">
    <property type="component" value="Linkage Group LG5"/>
</dbReference>
<comment type="caution">
    <text evidence="2">The sequence shown here is derived from an EMBL/GenBank/DDBJ whole genome shotgun (WGS) entry which is preliminary data.</text>
</comment>
<accession>A0A2T7PC46</accession>
<organism evidence="2 3">
    <name type="scientific">Pomacea canaliculata</name>
    <name type="common">Golden apple snail</name>
    <dbReference type="NCBI Taxonomy" id="400727"/>
    <lineage>
        <taxon>Eukaryota</taxon>
        <taxon>Metazoa</taxon>
        <taxon>Spiralia</taxon>
        <taxon>Lophotrochozoa</taxon>
        <taxon>Mollusca</taxon>
        <taxon>Gastropoda</taxon>
        <taxon>Caenogastropoda</taxon>
        <taxon>Architaenioglossa</taxon>
        <taxon>Ampullarioidea</taxon>
        <taxon>Ampullariidae</taxon>
        <taxon>Pomacea</taxon>
    </lineage>
</organism>
<feature type="domain" description="Sacsin/Nov" evidence="1">
    <location>
        <begin position="468"/>
        <end position="688"/>
    </location>
</feature>
<dbReference type="InterPro" id="IPR036890">
    <property type="entry name" value="HATPase_C_sf"/>
</dbReference>
<dbReference type="PANTHER" id="PTHR15600:SF42">
    <property type="entry name" value="SACSIN"/>
    <property type="match status" value="1"/>
</dbReference>
<name>A0A2T7PC46_POMCA</name>
<evidence type="ECO:0000313" key="2">
    <source>
        <dbReference type="EMBL" id="PVD30989.1"/>
    </source>
</evidence>
<proteinExistence type="predicted"/>